<feature type="non-terminal residue" evidence="1">
    <location>
        <position position="1"/>
    </location>
</feature>
<reference evidence="2" key="1">
    <citation type="submission" date="2022-10" db="EMBL/GenBank/DDBJ databases">
        <title>Genome assembly of Pristionchus species.</title>
        <authorList>
            <person name="Yoshida K."/>
            <person name="Sommer R.J."/>
        </authorList>
    </citation>
    <scope>NUCLEOTIDE SEQUENCE [LARGE SCALE GENOMIC DNA]</scope>
    <source>
        <strain evidence="2">RS5460</strain>
    </source>
</reference>
<evidence type="ECO:0000313" key="2">
    <source>
        <dbReference type="Proteomes" id="UP001328107"/>
    </source>
</evidence>
<evidence type="ECO:0000313" key="1">
    <source>
        <dbReference type="EMBL" id="GMR54555.1"/>
    </source>
</evidence>
<proteinExistence type="predicted"/>
<feature type="non-terminal residue" evidence="1">
    <location>
        <position position="126"/>
    </location>
</feature>
<dbReference type="Gene3D" id="1.25.10.10">
    <property type="entry name" value="Leucine-rich Repeat Variant"/>
    <property type="match status" value="1"/>
</dbReference>
<name>A0AAN5I807_9BILA</name>
<dbReference type="InterPro" id="IPR011989">
    <property type="entry name" value="ARM-like"/>
</dbReference>
<sequence length="126" mass="14234">TENVYSAISKILKYYGAKSIGDGEFNKVLLALLDWTARVGIRKDKSETPHVYGFFVDLIEAKCAAIIFDETNGPKVIRSLSLAVHYSFEKNSESIQVKERVEEALRKMKSTEVSFDQWIEAAKLAE</sequence>
<comment type="caution">
    <text evidence="1">The sequence shown here is derived from an EMBL/GenBank/DDBJ whole genome shotgun (WGS) entry which is preliminary data.</text>
</comment>
<accession>A0AAN5I807</accession>
<dbReference type="AlphaFoldDB" id="A0AAN5I807"/>
<gene>
    <name evidence="1" type="ORF">PMAYCL1PPCAC_24750</name>
</gene>
<dbReference type="Proteomes" id="UP001328107">
    <property type="component" value="Unassembled WGS sequence"/>
</dbReference>
<protein>
    <submittedName>
        <fullName evidence="1">Uncharacterized protein</fullName>
    </submittedName>
</protein>
<keyword evidence="2" id="KW-1185">Reference proteome</keyword>
<organism evidence="1 2">
    <name type="scientific">Pristionchus mayeri</name>
    <dbReference type="NCBI Taxonomy" id="1317129"/>
    <lineage>
        <taxon>Eukaryota</taxon>
        <taxon>Metazoa</taxon>
        <taxon>Ecdysozoa</taxon>
        <taxon>Nematoda</taxon>
        <taxon>Chromadorea</taxon>
        <taxon>Rhabditida</taxon>
        <taxon>Rhabditina</taxon>
        <taxon>Diplogasteromorpha</taxon>
        <taxon>Diplogasteroidea</taxon>
        <taxon>Neodiplogasteridae</taxon>
        <taxon>Pristionchus</taxon>
    </lineage>
</organism>
<dbReference type="EMBL" id="BTRK01000005">
    <property type="protein sequence ID" value="GMR54555.1"/>
    <property type="molecule type" value="Genomic_DNA"/>
</dbReference>